<dbReference type="Proteomes" id="UP000092634">
    <property type="component" value="Unassembled WGS sequence"/>
</dbReference>
<gene>
    <name evidence="1" type="ORF">BA896_021895</name>
</gene>
<dbReference type="AlphaFoldDB" id="A0A1E8PLA3"/>
<accession>A0A1E8PLA3</accession>
<organism evidence="1 2">
    <name type="scientific">Janthinobacterium lividum</name>
    <dbReference type="NCBI Taxonomy" id="29581"/>
    <lineage>
        <taxon>Bacteria</taxon>
        <taxon>Pseudomonadati</taxon>
        <taxon>Pseudomonadota</taxon>
        <taxon>Betaproteobacteria</taxon>
        <taxon>Burkholderiales</taxon>
        <taxon>Oxalobacteraceae</taxon>
        <taxon>Janthinobacterium</taxon>
    </lineage>
</organism>
<evidence type="ECO:0000313" key="2">
    <source>
        <dbReference type="Proteomes" id="UP000092634"/>
    </source>
</evidence>
<proteinExistence type="predicted"/>
<comment type="caution">
    <text evidence="1">The sequence shown here is derived from an EMBL/GenBank/DDBJ whole genome shotgun (WGS) entry which is preliminary data.</text>
</comment>
<protein>
    <submittedName>
        <fullName evidence="1">Uncharacterized protein</fullName>
    </submittedName>
</protein>
<name>A0A1E8PLA3_9BURK</name>
<dbReference type="EMBL" id="MAQB02000014">
    <property type="protein sequence ID" value="OFJ46409.1"/>
    <property type="molecule type" value="Genomic_DNA"/>
</dbReference>
<reference evidence="1 2" key="1">
    <citation type="submission" date="2016-10" db="EMBL/GenBank/DDBJ databases">
        <title>Updated version of Genome Assembly of Janthinobacterium lividum ERGS5:01.</title>
        <authorList>
            <person name="Kumar R."/>
            <person name="Acharya V."/>
            <person name="Singh D."/>
        </authorList>
    </citation>
    <scope>NUCLEOTIDE SEQUENCE [LARGE SCALE GENOMIC DNA]</scope>
    <source>
        <strain evidence="1 2">ERGS5:01</strain>
    </source>
</reference>
<evidence type="ECO:0000313" key="1">
    <source>
        <dbReference type="EMBL" id="OFJ46409.1"/>
    </source>
</evidence>
<sequence length="186" mass="20042">MACPACGAEFTLDVLIAHDGAREALVEAMGLNLSLGKRLVQYLSLFRPAKRQLTMDRVASLLKEVSPSIKAARITRNGRDWVIPQESWAWALEEIVAKKDKLTLPLKSHGYLFEMLIAAADKLEGRAEAASENQRRGATPVGAVSNAGPALVVRPVALVPPPPRTDAPQAFKDVLAKMKLQGGPNA</sequence>